<dbReference type="InterPro" id="IPR023582">
    <property type="entry name" value="Impact"/>
</dbReference>
<feature type="domain" description="Impact N-terminal" evidence="2">
    <location>
        <begin position="121"/>
        <end position="227"/>
    </location>
</feature>
<protein>
    <submittedName>
        <fullName evidence="3">Impact RWD domain protein</fullName>
    </submittedName>
</protein>
<sequence>MLVALKSWWKCPLILQIMLWGDAVRLCVVSKEMLGTVCIQVYVMIKETDLSIFICILHGLSFVDLLIDCNVQMVYGPEMEKTVKTEEEGHEYDEDDLPDYSVLKLANQSAQLFSSASDGTRSTFQPHLSAVVTPKQVQRVLNNLYKTKMIASPTHNIYAYRIYCEDENSFLRDCEDDGETAAGGRLLHLLQILDVRNVLVVVSRWYGGIPLGPDRLHHINSCGRNILIQEVTPTLQ</sequence>
<comment type="similarity">
    <text evidence="1">Belongs to the IMPACT family.</text>
</comment>
<dbReference type="Gene3D" id="3.30.230.30">
    <property type="entry name" value="Impact, N-terminal domain"/>
    <property type="match status" value="1"/>
</dbReference>
<dbReference type="PANTHER" id="PTHR16301:SF25">
    <property type="entry name" value="PROTEIN IMPACT"/>
    <property type="match status" value="1"/>
</dbReference>
<dbReference type="GO" id="GO:0140469">
    <property type="term" value="P:GCN2-mediated signaling"/>
    <property type="evidence" value="ECO:0007669"/>
    <property type="project" value="TreeGrafter"/>
</dbReference>
<dbReference type="InterPro" id="IPR036956">
    <property type="entry name" value="Impact_N_sf"/>
</dbReference>
<evidence type="ECO:0000256" key="1">
    <source>
        <dbReference type="ARBA" id="ARBA00007665"/>
    </source>
</evidence>
<reference evidence="3" key="1">
    <citation type="submission" date="2025-08" db="UniProtKB">
        <authorList>
            <consortium name="Ensembl"/>
        </authorList>
    </citation>
    <scope>IDENTIFICATION</scope>
</reference>
<dbReference type="InterPro" id="IPR020568">
    <property type="entry name" value="Ribosomal_Su5_D2-typ_SF"/>
</dbReference>
<dbReference type="InterPro" id="IPR020569">
    <property type="entry name" value="UPF0029_Impact_CS"/>
</dbReference>
<dbReference type="PROSITE" id="PS00910">
    <property type="entry name" value="UPF0029"/>
    <property type="match status" value="1"/>
</dbReference>
<accession>A0A8C1YNJ8</accession>
<proteinExistence type="inferred from homology"/>
<dbReference type="InterPro" id="IPR001498">
    <property type="entry name" value="Impact_N"/>
</dbReference>
<dbReference type="Ensembl" id="ENSCCRT00015019660.1">
    <property type="protein sequence ID" value="ENSCCRP00015018980.1"/>
    <property type="gene ID" value="ENSCCRG00015008254.1"/>
</dbReference>
<dbReference type="AlphaFoldDB" id="A0A8C1YNJ8"/>
<dbReference type="Proteomes" id="UP000694700">
    <property type="component" value="Unplaced"/>
</dbReference>
<dbReference type="GO" id="GO:0005737">
    <property type="term" value="C:cytoplasm"/>
    <property type="evidence" value="ECO:0007669"/>
    <property type="project" value="TreeGrafter"/>
</dbReference>
<dbReference type="SUPFAM" id="SSF54211">
    <property type="entry name" value="Ribosomal protein S5 domain 2-like"/>
    <property type="match status" value="1"/>
</dbReference>
<organism evidence="3 4">
    <name type="scientific">Cyprinus carpio</name>
    <name type="common">Common carp</name>
    <dbReference type="NCBI Taxonomy" id="7962"/>
    <lineage>
        <taxon>Eukaryota</taxon>
        <taxon>Metazoa</taxon>
        <taxon>Chordata</taxon>
        <taxon>Craniata</taxon>
        <taxon>Vertebrata</taxon>
        <taxon>Euteleostomi</taxon>
        <taxon>Actinopterygii</taxon>
        <taxon>Neopterygii</taxon>
        <taxon>Teleostei</taxon>
        <taxon>Ostariophysi</taxon>
        <taxon>Cypriniformes</taxon>
        <taxon>Cyprinidae</taxon>
        <taxon>Cyprininae</taxon>
        <taxon>Cyprinus</taxon>
    </lineage>
</organism>
<name>A0A8C1YNJ8_CYPCA</name>
<dbReference type="GO" id="GO:0006446">
    <property type="term" value="P:regulation of translational initiation"/>
    <property type="evidence" value="ECO:0007669"/>
    <property type="project" value="TreeGrafter"/>
</dbReference>
<dbReference type="Pfam" id="PF01205">
    <property type="entry name" value="Impact_N"/>
    <property type="match status" value="1"/>
</dbReference>
<dbReference type="PANTHER" id="PTHR16301">
    <property type="entry name" value="IMPACT-RELATED"/>
    <property type="match status" value="1"/>
</dbReference>
<evidence type="ECO:0000259" key="2">
    <source>
        <dbReference type="Pfam" id="PF01205"/>
    </source>
</evidence>
<evidence type="ECO:0000313" key="4">
    <source>
        <dbReference type="Proteomes" id="UP000694700"/>
    </source>
</evidence>
<evidence type="ECO:0000313" key="3">
    <source>
        <dbReference type="Ensembl" id="ENSCCRP00015018980.1"/>
    </source>
</evidence>